<dbReference type="EMBL" id="SDPV01000002">
    <property type="protein sequence ID" value="RXZ64821.1"/>
    <property type="molecule type" value="Genomic_DNA"/>
</dbReference>
<dbReference type="Pfam" id="PF07690">
    <property type="entry name" value="MFS_1"/>
    <property type="match status" value="1"/>
</dbReference>
<keyword evidence="4 6" id="KW-1133">Transmembrane helix</keyword>
<dbReference type="PANTHER" id="PTHR23505">
    <property type="entry name" value="SPINSTER"/>
    <property type="match status" value="1"/>
</dbReference>
<dbReference type="GO" id="GO:0016020">
    <property type="term" value="C:membrane"/>
    <property type="evidence" value="ECO:0007669"/>
    <property type="project" value="UniProtKB-SubCell"/>
</dbReference>
<gene>
    <name evidence="8" type="ORF">ETX26_13260</name>
</gene>
<dbReference type="InterPro" id="IPR020846">
    <property type="entry name" value="MFS_dom"/>
</dbReference>
<keyword evidence="5 6" id="KW-0472">Membrane</keyword>
<evidence type="ECO:0000313" key="8">
    <source>
        <dbReference type="EMBL" id="RXZ64821.1"/>
    </source>
</evidence>
<dbReference type="InterPro" id="IPR044770">
    <property type="entry name" value="MFS_spinster-like"/>
</dbReference>
<dbReference type="GO" id="GO:0022857">
    <property type="term" value="F:transmembrane transporter activity"/>
    <property type="evidence" value="ECO:0007669"/>
    <property type="project" value="InterPro"/>
</dbReference>
<organism evidence="8 9">
    <name type="scientific">Pelagerythrobacter rhizovicinus</name>
    <dbReference type="NCBI Taxonomy" id="2268576"/>
    <lineage>
        <taxon>Bacteria</taxon>
        <taxon>Pseudomonadati</taxon>
        <taxon>Pseudomonadota</taxon>
        <taxon>Alphaproteobacteria</taxon>
        <taxon>Sphingomonadales</taxon>
        <taxon>Erythrobacteraceae</taxon>
        <taxon>Pelagerythrobacter</taxon>
    </lineage>
</organism>
<evidence type="ECO:0000256" key="5">
    <source>
        <dbReference type="ARBA" id="ARBA00023136"/>
    </source>
</evidence>
<dbReference type="Gene3D" id="1.20.1250.20">
    <property type="entry name" value="MFS general substrate transporter like domains"/>
    <property type="match status" value="2"/>
</dbReference>
<evidence type="ECO:0000256" key="1">
    <source>
        <dbReference type="ARBA" id="ARBA00004141"/>
    </source>
</evidence>
<protein>
    <submittedName>
        <fullName evidence="8">MFS transporter</fullName>
    </submittedName>
</protein>
<feature type="transmembrane region" description="Helical" evidence="6">
    <location>
        <begin position="350"/>
        <end position="371"/>
    </location>
</feature>
<feature type="transmembrane region" description="Helical" evidence="6">
    <location>
        <begin position="315"/>
        <end position="338"/>
    </location>
</feature>
<evidence type="ECO:0000313" key="9">
    <source>
        <dbReference type="Proteomes" id="UP000293623"/>
    </source>
</evidence>
<dbReference type="OrthoDB" id="7497327at2"/>
<evidence type="ECO:0000256" key="2">
    <source>
        <dbReference type="ARBA" id="ARBA00022448"/>
    </source>
</evidence>
<feature type="transmembrane region" description="Helical" evidence="6">
    <location>
        <begin position="35"/>
        <end position="56"/>
    </location>
</feature>
<reference evidence="8 9" key="1">
    <citation type="submission" date="2019-01" db="EMBL/GenBank/DDBJ databases">
        <title>Altererythrobacter rhizovicinus sp. nov., isolated from the rhizosphere soil of Haloxylon ammodendron.</title>
        <authorList>
            <person name="Li H.-P."/>
            <person name="Gou J.-Y."/>
            <person name="Yao D."/>
            <person name="Han Q.-Q."/>
            <person name="Shao K.-Z."/>
            <person name="Zhao Q."/>
            <person name="Zhang J.-L."/>
        </authorList>
    </citation>
    <scope>NUCLEOTIDE SEQUENCE [LARGE SCALE GENOMIC DNA]</scope>
    <source>
        <strain evidence="8 9">AY-3R</strain>
    </source>
</reference>
<feature type="transmembrane region" description="Helical" evidence="6">
    <location>
        <begin position="154"/>
        <end position="176"/>
    </location>
</feature>
<keyword evidence="3 6" id="KW-0812">Transmembrane</keyword>
<dbReference type="Proteomes" id="UP000293623">
    <property type="component" value="Unassembled WGS sequence"/>
</dbReference>
<accession>A0A4Q2KNN2</accession>
<proteinExistence type="predicted"/>
<sequence length="426" mass="43517">MLGLLTTGYGLNLLDRQIINILAEPIKRDLGLADWQLGALSGLSFALLYSVAALPIARYADRANRARIVGVAILTWSVFTALTATATSFVQMLLFRLGVGVGEAGGAPPSQSLIADRFPPERRSGALAVFALGAPVGAAVGLIGGGLLEGVIGWRWTMVCAGIPGVIIGALVLFTLRDSRSGKVRGAGPTAEIPSLTAALKMLLSRRTFTLIAFAGALLSFCNYGAMAFAGSYYLRLHSAELAEIGALVGQQPLGVIGLGLGIFGATGGALGALVGGRLGDRFGSSSLRALVLIPAVGSILGTISYAVMFTVPSAAISLAVFAIAAFFTSVWYGPGTLAMQRLAGADAKATALAVALFINSAVGLSFGPLLMGFASDLLTPSMGEGEGLRAGILIGLVGGVASGLLYWLASRSIDREIAEVEGASE</sequence>
<feature type="transmembrane region" description="Helical" evidence="6">
    <location>
        <begin position="391"/>
        <end position="410"/>
    </location>
</feature>
<feature type="transmembrane region" description="Helical" evidence="6">
    <location>
        <begin position="211"/>
        <end position="234"/>
    </location>
</feature>
<dbReference type="CDD" id="cd17328">
    <property type="entry name" value="MFS_spinster_like"/>
    <property type="match status" value="1"/>
</dbReference>
<feature type="domain" description="Major facilitator superfamily (MFS) profile" evidence="7">
    <location>
        <begin position="1"/>
        <end position="414"/>
    </location>
</feature>
<dbReference type="SUPFAM" id="SSF103473">
    <property type="entry name" value="MFS general substrate transporter"/>
    <property type="match status" value="1"/>
</dbReference>
<comment type="subcellular location">
    <subcellularLocation>
        <location evidence="1">Membrane</location>
        <topology evidence="1">Multi-pass membrane protein</topology>
    </subcellularLocation>
</comment>
<evidence type="ECO:0000259" key="7">
    <source>
        <dbReference type="PROSITE" id="PS50850"/>
    </source>
</evidence>
<keyword evidence="9" id="KW-1185">Reference proteome</keyword>
<feature type="transmembrane region" description="Helical" evidence="6">
    <location>
        <begin position="254"/>
        <end position="276"/>
    </location>
</feature>
<dbReference type="PANTHER" id="PTHR23505:SF79">
    <property type="entry name" value="PROTEIN SPINSTER"/>
    <property type="match status" value="1"/>
</dbReference>
<feature type="transmembrane region" description="Helical" evidence="6">
    <location>
        <begin position="288"/>
        <end position="309"/>
    </location>
</feature>
<dbReference type="PROSITE" id="PS50850">
    <property type="entry name" value="MFS"/>
    <property type="match status" value="1"/>
</dbReference>
<comment type="caution">
    <text evidence="8">The sequence shown here is derived from an EMBL/GenBank/DDBJ whole genome shotgun (WGS) entry which is preliminary data.</text>
</comment>
<evidence type="ECO:0000256" key="6">
    <source>
        <dbReference type="SAM" id="Phobius"/>
    </source>
</evidence>
<dbReference type="AlphaFoldDB" id="A0A4Q2KNN2"/>
<name>A0A4Q2KNN2_9SPHN</name>
<evidence type="ECO:0000256" key="3">
    <source>
        <dbReference type="ARBA" id="ARBA00022692"/>
    </source>
</evidence>
<dbReference type="InterPro" id="IPR011701">
    <property type="entry name" value="MFS"/>
</dbReference>
<evidence type="ECO:0000256" key="4">
    <source>
        <dbReference type="ARBA" id="ARBA00022989"/>
    </source>
</evidence>
<dbReference type="InterPro" id="IPR036259">
    <property type="entry name" value="MFS_trans_sf"/>
</dbReference>
<keyword evidence="2" id="KW-0813">Transport</keyword>
<feature type="transmembrane region" description="Helical" evidence="6">
    <location>
        <begin position="126"/>
        <end position="148"/>
    </location>
</feature>